<feature type="region of interest" description="Disordered" evidence="1">
    <location>
        <begin position="1"/>
        <end position="27"/>
    </location>
</feature>
<proteinExistence type="predicted"/>
<feature type="compositionally biased region" description="Basic and acidic residues" evidence="1">
    <location>
        <begin position="10"/>
        <end position="27"/>
    </location>
</feature>
<dbReference type="RefSeq" id="WP_137327843.1">
    <property type="nucleotide sequence ID" value="NZ_CP040058.1"/>
</dbReference>
<dbReference type="Gene3D" id="1.10.357.10">
    <property type="entry name" value="Tetracycline Repressor, domain 2"/>
    <property type="match status" value="1"/>
</dbReference>
<dbReference type="Proteomes" id="UP000298653">
    <property type="component" value="Chromosome"/>
</dbReference>
<evidence type="ECO:0000256" key="1">
    <source>
        <dbReference type="SAM" id="MobiDB-lite"/>
    </source>
</evidence>
<gene>
    <name evidence="2" type="ORF">AR1Y2_0825</name>
</gene>
<organism evidence="2 3">
    <name type="scientific">Anaerostipes rhamnosivorans</name>
    <dbReference type="NCBI Taxonomy" id="1229621"/>
    <lineage>
        <taxon>Bacteria</taxon>
        <taxon>Bacillati</taxon>
        <taxon>Bacillota</taxon>
        <taxon>Clostridia</taxon>
        <taxon>Lachnospirales</taxon>
        <taxon>Lachnospiraceae</taxon>
        <taxon>Anaerostipes</taxon>
    </lineage>
</organism>
<dbReference type="OrthoDB" id="9779184at2"/>
<evidence type="ECO:0000313" key="2">
    <source>
        <dbReference type="EMBL" id="QCP34279.1"/>
    </source>
</evidence>
<protein>
    <submittedName>
        <fullName evidence="2">Uncharacterized protein</fullName>
    </submittedName>
</protein>
<evidence type="ECO:0000313" key="3">
    <source>
        <dbReference type="Proteomes" id="UP000298653"/>
    </source>
</evidence>
<keyword evidence="3" id="KW-1185">Reference proteome</keyword>
<reference evidence="2 3" key="1">
    <citation type="submission" date="2019-05" db="EMBL/GenBank/DDBJ databases">
        <title>Complete genome sequencing of Anaerostipes rhamnosivorans.</title>
        <authorList>
            <person name="Bui T.P.N."/>
            <person name="de Vos W.M."/>
        </authorList>
    </citation>
    <scope>NUCLEOTIDE SEQUENCE [LARGE SCALE GENOMIC DNA]</scope>
    <source>
        <strain evidence="2 3">1y2</strain>
    </source>
</reference>
<dbReference type="EMBL" id="CP040058">
    <property type="protein sequence ID" value="QCP34279.1"/>
    <property type="molecule type" value="Genomic_DNA"/>
</dbReference>
<name>A0A4P8IGN2_9FIRM</name>
<sequence length="155" mass="18632">MSKNKKKKVKVSEKPKGIKEARNTENPESYYDKTPKWVFKDMDVEHERWSLQKCDNIYPYIIEKMKDYEGMTWGEIIKATGGRRTGNNNHFENVDEFIKEAQERWIELKLEEYSEAFSLRLTGTHRLYGILEDGTFRVIWYDEDHEIYKSAKRHT</sequence>
<dbReference type="AlphaFoldDB" id="A0A4P8IGN2"/>
<accession>A0A4P8IGN2</accession>
<dbReference type="KEGG" id="arf:AR1Y2_0825"/>